<reference evidence="1 2" key="1">
    <citation type="submission" date="2017-12" db="EMBL/GenBank/DDBJ databases">
        <title>Characterization of six clinical isolates of Enterochimera gen. nov., a novel genus of the Yersiniaciae family and the three species Enterochimera arupensis sp. nov., Enterochimera coloradensis sp. nov, and Enterochimera californica sp. nov.</title>
        <authorList>
            <person name="Rossi A."/>
            <person name="Fisher M."/>
        </authorList>
    </citation>
    <scope>NUCLEOTIDE SEQUENCE [LARGE SCALE GENOMIC DNA]</scope>
    <source>
        <strain evidence="2">2016-Iso4</strain>
    </source>
</reference>
<keyword evidence="2" id="KW-1185">Reference proteome</keyword>
<comment type="caution">
    <text evidence="1">The sequence shown here is derived from an EMBL/GenBank/DDBJ whole genome shotgun (WGS) entry which is preliminary data.</text>
</comment>
<dbReference type="InterPro" id="IPR010152">
    <property type="entry name" value="CRISPR-assoc_prot_Cas2_sub"/>
</dbReference>
<proteinExistence type="predicted"/>
<dbReference type="OrthoDB" id="8527479at2"/>
<dbReference type="RefSeq" id="WP_101824195.1">
    <property type="nucleotide sequence ID" value="NZ_PJZH01000007.1"/>
</dbReference>
<dbReference type="EMBL" id="PJZH01000007">
    <property type="protein sequence ID" value="PLR36025.1"/>
    <property type="molecule type" value="Genomic_DNA"/>
</dbReference>
<dbReference type="Proteomes" id="UP000234503">
    <property type="component" value="Unassembled WGS sequence"/>
</dbReference>
<dbReference type="NCBIfam" id="TIGR01873">
    <property type="entry name" value="cas_CT1978"/>
    <property type="match status" value="1"/>
</dbReference>
<gene>
    <name evidence="1" type="primary">cas2e</name>
    <name evidence="1" type="ORF">CYR32_09730</name>
</gene>
<evidence type="ECO:0000313" key="2">
    <source>
        <dbReference type="Proteomes" id="UP000234503"/>
    </source>
</evidence>
<evidence type="ECO:0000313" key="1">
    <source>
        <dbReference type="EMBL" id="PLR36025.1"/>
    </source>
</evidence>
<accession>A0A2N5E4X3</accession>
<dbReference type="Pfam" id="PF09707">
    <property type="entry name" value="Cas_Cas2CT1978"/>
    <property type="match status" value="1"/>
</dbReference>
<name>A0A2N5E4X3_9GAMM</name>
<organism evidence="1 2">
    <name type="scientific">Chimaeribacter coloradensis</name>
    <dbReference type="NCBI Taxonomy" id="2060068"/>
    <lineage>
        <taxon>Bacteria</taxon>
        <taxon>Pseudomonadati</taxon>
        <taxon>Pseudomonadota</taxon>
        <taxon>Gammaproteobacteria</taxon>
        <taxon>Enterobacterales</taxon>
        <taxon>Yersiniaceae</taxon>
        <taxon>Chimaeribacter</taxon>
    </lineage>
</organism>
<protein>
    <submittedName>
        <fullName evidence="1">Type I-E CRISPR-associated endoribonuclease Cas2</fullName>
    </submittedName>
</protein>
<sequence length="94" mass="10432">MLVVVANDLPPAVRGRMKLWFVEPKPHVFVSGLKDAVAIKVTEYLIRHCPADAGVIIFRSLLVPPGYVIRVIGTPKKEHTELSGLQLVFESFLP</sequence>
<dbReference type="AlphaFoldDB" id="A0A2N5E4X3"/>
<dbReference type="Gene3D" id="3.30.70.240">
    <property type="match status" value="1"/>
</dbReference>